<organism evidence="3 4">
    <name type="scientific">Caerostris darwini</name>
    <dbReference type="NCBI Taxonomy" id="1538125"/>
    <lineage>
        <taxon>Eukaryota</taxon>
        <taxon>Metazoa</taxon>
        <taxon>Ecdysozoa</taxon>
        <taxon>Arthropoda</taxon>
        <taxon>Chelicerata</taxon>
        <taxon>Arachnida</taxon>
        <taxon>Araneae</taxon>
        <taxon>Araneomorphae</taxon>
        <taxon>Entelegynae</taxon>
        <taxon>Araneoidea</taxon>
        <taxon>Araneidae</taxon>
        <taxon>Caerostris</taxon>
    </lineage>
</organism>
<evidence type="ECO:0000313" key="3">
    <source>
        <dbReference type="EMBL" id="GIY73242.1"/>
    </source>
</evidence>
<reference evidence="3 4" key="1">
    <citation type="submission" date="2021-06" db="EMBL/GenBank/DDBJ databases">
        <title>Caerostris darwini draft genome.</title>
        <authorList>
            <person name="Kono N."/>
            <person name="Arakawa K."/>
        </authorList>
    </citation>
    <scope>NUCLEOTIDE SEQUENCE [LARGE SCALE GENOMIC DNA]</scope>
</reference>
<dbReference type="PANTHER" id="PTHR22306:SF2">
    <property type="entry name" value="CHROMOSOME 7 OPEN READING FRAME 50"/>
    <property type="match status" value="1"/>
</dbReference>
<evidence type="ECO:0000256" key="1">
    <source>
        <dbReference type="SAM" id="MobiDB-lite"/>
    </source>
</evidence>
<dbReference type="EMBL" id="BPLQ01013583">
    <property type="protein sequence ID" value="GIY73242.1"/>
    <property type="molecule type" value="Genomic_DNA"/>
</dbReference>
<dbReference type="InterPro" id="IPR019327">
    <property type="entry name" value="WKF"/>
</dbReference>
<keyword evidence="4" id="KW-1185">Reference proteome</keyword>
<dbReference type="AlphaFoldDB" id="A0AAV4VSJ1"/>
<evidence type="ECO:0000313" key="4">
    <source>
        <dbReference type="Proteomes" id="UP001054837"/>
    </source>
</evidence>
<feature type="compositionally biased region" description="Basic and acidic residues" evidence="1">
    <location>
        <begin position="37"/>
        <end position="55"/>
    </location>
</feature>
<protein>
    <recommendedName>
        <fullName evidence="2">WKF domain-containing protein</fullName>
    </recommendedName>
</protein>
<dbReference type="Pfam" id="PF10180">
    <property type="entry name" value="WKF"/>
    <property type="match status" value="1"/>
</dbReference>
<proteinExistence type="predicted"/>
<gene>
    <name evidence="3" type="primary">AVEN_206780_1</name>
    <name evidence="3" type="ORF">CDAR_572612</name>
</gene>
<sequence>MKTKSKIATDIKSLVLEKAKIYARQVSDSTSDEDESKSDTKILRKATEADKERKREKMRLKKQKKREARAKSLKKDDDEAKTTAISYLHLWNSSRELWSFKKKQQCWLIKNMFNTQNISDSDFEILLLYLVDLQGGAKSRLIEECEKIMKLQEEKIENSTCDVEGGDDDDSDSATFERARSVLQILF</sequence>
<accession>A0AAV4VSJ1</accession>
<dbReference type="Proteomes" id="UP001054837">
    <property type="component" value="Unassembled WGS sequence"/>
</dbReference>
<name>A0AAV4VSJ1_9ARAC</name>
<feature type="domain" description="WKF" evidence="2">
    <location>
        <begin position="86"/>
        <end position="148"/>
    </location>
</feature>
<evidence type="ECO:0000259" key="2">
    <source>
        <dbReference type="Pfam" id="PF10180"/>
    </source>
</evidence>
<dbReference type="PANTHER" id="PTHR22306">
    <property type="entry name" value="CHROMOSOME 7 OPEN READING FRAME 50"/>
    <property type="match status" value="1"/>
</dbReference>
<comment type="caution">
    <text evidence="3">The sequence shown here is derived from an EMBL/GenBank/DDBJ whole genome shotgun (WGS) entry which is preliminary data.</text>
</comment>
<feature type="compositionally biased region" description="Basic residues" evidence="1">
    <location>
        <begin position="56"/>
        <end position="68"/>
    </location>
</feature>
<feature type="region of interest" description="Disordered" evidence="1">
    <location>
        <begin position="24"/>
        <end position="75"/>
    </location>
</feature>